<dbReference type="InterPro" id="IPR036779">
    <property type="entry name" value="LysM_dom_sf"/>
</dbReference>
<dbReference type="CDD" id="cd00118">
    <property type="entry name" value="LysM"/>
    <property type="match status" value="1"/>
</dbReference>
<dbReference type="InterPro" id="IPR018392">
    <property type="entry name" value="LysM"/>
</dbReference>
<dbReference type="Pfam" id="PF01476">
    <property type="entry name" value="LysM"/>
    <property type="match status" value="1"/>
</dbReference>
<protein>
    <recommendedName>
        <fullName evidence="1">LysM domain-containing protein</fullName>
    </recommendedName>
</protein>
<reference evidence="3" key="1">
    <citation type="submission" date="2016-12" db="EMBL/GenBank/DDBJ databases">
        <authorList>
            <person name="Lee J.-H."/>
            <person name="Kim Y.-T."/>
            <person name="Kim J.-H."/>
            <person name="Ryu S.-R."/>
        </authorList>
    </citation>
    <scope>NUCLEOTIDE SEQUENCE [LARGE SCALE GENOMIC DNA]</scope>
</reference>
<dbReference type="PANTHER" id="PTHR34700">
    <property type="entry name" value="POTASSIUM BINDING PROTEIN KBP"/>
    <property type="match status" value="1"/>
</dbReference>
<gene>
    <name evidence="2" type="ORF">EFP01_116</name>
</gene>
<dbReference type="SUPFAM" id="SSF54106">
    <property type="entry name" value="LysM domain"/>
    <property type="match status" value="1"/>
</dbReference>
<dbReference type="PROSITE" id="PS51782">
    <property type="entry name" value="LYSM"/>
    <property type="match status" value="1"/>
</dbReference>
<organism evidence="2 3">
    <name type="scientific">Enterococcus phage EFP01</name>
    <dbReference type="NCBI Taxonomy" id="1926594"/>
    <lineage>
        <taxon>Viruses</taxon>
        <taxon>Duplodnaviria</taxon>
        <taxon>Heunggongvirae</taxon>
        <taxon>Uroviricota</taxon>
        <taxon>Caudoviricetes</taxon>
        <taxon>Herelleviridae</taxon>
        <taxon>Brockvirinae</taxon>
        <taxon>Schiekvirus</taxon>
        <taxon>Schiekvirus EFP01</taxon>
    </lineage>
</organism>
<sequence>MKYTVKKGDTLYSIARKYYGKPWLWRLIWLHGQNRSIKDPNKIRIGQTIYIPFK</sequence>
<proteinExistence type="predicted"/>
<name>A0A288TXV0_9CAUD</name>
<accession>A0A288TXV0</accession>
<feature type="domain" description="LysM" evidence="1">
    <location>
        <begin position="1"/>
        <end position="51"/>
    </location>
</feature>
<evidence type="ECO:0000313" key="3">
    <source>
        <dbReference type="Proteomes" id="UP000224269"/>
    </source>
</evidence>
<dbReference type="PANTHER" id="PTHR34700:SF4">
    <property type="entry name" value="PHAGE-LIKE ELEMENT PBSX PROTEIN XKDP"/>
    <property type="match status" value="1"/>
</dbReference>
<dbReference type="Proteomes" id="UP000224269">
    <property type="component" value="Segment"/>
</dbReference>
<dbReference type="EMBL" id="KY549443">
    <property type="protein sequence ID" value="APZ82043.1"/>
    <property type="molecule type" value="Genomic_DNA"/>
</dbReference>
<evidence type="ECO:0000313" key="2">
    <source>
        <dbReference type="EMBL" id="APZ82043.1"/>
    </source>
</evidence>
<keyword evidence="3" id="KW-1185">Reference proteome</keyword>
<dbReference type="SMART" id="SM00257">
    <property type="entry name" value="LysM"/>
    <property type="match status" value="1"/>
</dbReference>
<dbReference type="InterPro" id="IPR052196">
    <property type="entry name" value="Bact_Kbp"/>
</dbReference>
<evidence type="ECO:0000259" key="1">
    <source>
        <dbReference type="PROSITE" id="PS51782"/>
    </source>
</evidence>
<dbReference type="Gene3D" id="3.10.350.10">
    <property type="entry name" value="LysM domain"/>
    <property type="match status" value="1"/>
</dbReference>